<feature type="transmembrane region" description="Helical" evidence="8">
    <location>
        <begin position="123"/>
        <end position="144"/>
    </location>
</feature>
<dbReference type="InterPro" id="IPR050297">
    <property type="entry name" value="LipidA_mod_glycosyltrf_83"/>
</dbReference>
<evidence type="ECO:0000256" key="7">
    <source>
        <dbReference type="ARBA" id="ARBA00023136"/>
    </source>
</evidence>
<keyword evidence="3" id="KW-0328">Glycosyltransferase</keyword>
<keyword evidence="6 8" id="KW-1133">Transmembrane helix</keyword>
<evidence type="ECO:0000256" key="5">
    <source>
        <dbReference type="ARBA" id="ARBA00022692"/>
    </source>
</evidence>
<feature type="transmembrane region" description="Helical" evidence="8">
    <location>
        <begin position="329"/>
        <end position="348"/>
    </location>
</feature>
<protein>
    <recommendedName>
        <fullName evidence="9">Glycosyltransferase RgtA/B/C/D-like domain-containing protein</fullName>
    </recommendedName>
</protein>
<gene>
    <name evidence="10" type="ORF">FYJ91_02795</name>
</gene>
<dbReference type="EMBL" id="VTOU01000001">
    <property type="protein sequence ID" value="TZG29081.1"/>
    <property type="molecule type" value="Genomic_DNA"/>
</dbReference>
<feature type="transmembrane region" description="Helical" evidence="8">
    <location>
        <begin position="82"/>
        <end position="111"/>
    </location>
</feature>
<accession>A0A5D9CFZ6</accession>
<evidence type="ECO:0000256" key="6">
    <source>
        <dbReference type="ARBA" id="ARBA00022989"/>
    </source>
</evidence>
<feature type="domain" description="Glycosyltransferase RgtA/B/C/D-like" evidence="9">
    <location>
        <begin position="84"/>
        <end position="207"/>
    </location>
</feature>
<evidence type="ECO:0000313" key="10">
    <source>
        <dbReference type="EMBL" id="TZG29081.1"/>
    </source>
</evidence>
<dbReference type="AlphaFoldDB" id="A0A5D9CFZ6"/>
<feature type="transmembrane region" description="Helical" evidence="8">
    <location>
        <begin position="353"/>
        <end position="373"/>
    </location>
</feature>
<dbReference type="GO" id="GO:0009103">
    <property type="term" value="P:lipopolysaccharide biosynthetic process"/>
    <property type="evidence" value="ECO:0007669"/>
    <property type="project" value="UniProtKB-ARBA"/>
</dbReference>
<organism evidence="10 11">
    <name type="scientific">Sphingomonas montanisoli</name>
    <dbReference type="NCBI Taxonomy" id="2606412"/>
    <lineage>
        <taxon>Bacteria</taxon>
        <taxon>Pseudomonadati</taxon>
        <taxon>Pseudomonadota</taxon>
        <taxon>Alphaproteobacteria</taxon>
        <taxon>Sphingomonadales</taxon>
        <taxon>Sphingomonadaceae</taxon>
        <taxon>Sphingomonas</taxon>
    </lineage>
</organism>
<keyword evidence="4" id="KW-0808">Transferase</keyword>
<evidence type="ECO:0000313" key="11">
    <source>
        <dbReference type="Proteomes" id="UP000322077"/>
    </source>
</evidence>
<feature type="transmembrane region" description="Helical" evidence="8">
    <location>
        <begin position="208"/>
        <end position="231"/>
    </location>
</feature>
<keyword evidence="5 8" id="KW-0812">Transmembrane</keyword>
<keyword evidence="2" id="KW-1003">Cell membrane</keyword>
<dbReference type="PANTHER" id="PTHR33908:SF11">
    <property type="entry name" value="MEMBRANE PROTEIN"/>
    <property type="match status" value="1"/>
</dbReference>
<dbReference type="GO" id="GO:0016763">
    <property type="term" value="F:pentosyltransferase activity"/>
    <property type="evidence" value="ECO:0007669"/>
    <property type="project" value="TreeGrafter"/>
</dbReference>
<feature type="transmembrane region" description="Helical" evidence="8">
    <location>
        <begin position="268"/>
        <end position="290"/>
    </location>
</feature>
<proteinExistence type="predicted"/>
<feature type="transmembrane region" description="Helical" evidence="8">
    <location>
        <begin position="302"/>
        <end position="323"/>
    </location>
</feature>
<feature type="transmembrane region" description="Helical" evidence="8">
    <location>
        <begin position="172"/>
        <end position="201"/>
    </location>
</feature>
<dbReference type="Pfam" id="PF13231">
    <property type="entry name" value="PMT_2"/>
    <property type="match status" value="1"/>
</dbReference>
<keyword evidence="11" id="KW-1185">Reference proteome</keyword>
<comment type="subcellular location">
    <subcellularLocation>
        <location evidence="1">Cell membrane</location>
        <topology evidence="1">Multi-pass membrane protein</topology>
    </subcellularLocation>
</comment>
<keyword evidence="7 8" id="KW-0472">Membrane</keyword>
<evidence type="ECO:0000256" key="1">
    <source>
        <dbReference type="ARBA" id="ARBA00004651"/>
    </source>
</evidence>
<dbReference type="GO" id="GO:0005886">
    <property type="term" value="C:plasma membrane"/>
    <property type="evidence" value="ECO:0007669"/>
    <property type="project" value="UniProtKB-SubCell"/>
</dbReference>
<evidence type="ECO:0000256" key="2">
    <source>
        <dbReference type="ARBA" id="ARBA00022475"/>
    </source>
</evidence>
<evidence type="ECO:0000256" key="4">
    <source>
        <dbReference type="ARBA" id="ARBA00022679"/>
    </source>
</evidence>
<evidence type="ECO:0000256" key="8">
    <source>
        <dbReference type="SAM" id="Phobius"/>
    </source>
</evidence>
<feature type="transmembrane region" description="Helical" evidence="8">
    <location>
        <begin position="26"/>
        <end position="47"/>
    </location>
</feature>
<reference evidence="10 11" key="1">
    <citation type="submission" date="2019-08" db="EMBL/GenBank/DDBJ databases">
        <authorList>
            <person name="Wang G."/>
            <person name="Xu Z."/>
        </authorList>
    </citation>
    <scope>NUCLEOTIDE SEQUENCE [LARGE SCALE GENOMIC DNA]</scope>
    <source>
        <strain evidence="10 11">ZX</strain>
    </source>
</reference>
<evidence type="ECO:0000256" key="3">
    <source>
        <dbReference type="ARBA" id="ARBA00022676"/>
    </source>
</evidence>
<comment type="caution">
    <text evidence="10">The sequence shown here is derived from an EMBL/GenBank/DDBJ whole genome shotgun (WGS) entry which is preliminary data.</text>
</comment>
<dbReference type="Proteomes" id="UP000322077">
    <property type="component" value="Unassembled WGS sequence"/>
</dbReference>
<dbReference type="InterPro" id="IPR038731">
    <property type="entry name" value="RgtA/B/C-like"/>
</dbReference>
<sequence length="486" mass="51488">MGFACIGIPLTKALGVTMQNDQSWRWAVPTVIVVAIALWLGWVGFIASDDGLYYFGAVKWVDSPPYSGVDHWTTRFPVELSFAAAIAIFGKGFAAFHAMSLGWCAALLAAVGLTAKRIGGASAGWIAVMLTGTMPVLATFASIVNCDMPELVFMLGGIALLPVGRDDQRKGFAAGLCFGLAFLSRETAILPLVGLVPIFLIGRPVGRCALIAAGVGFFAVQGAEALFQWAVTGDPLHRYGLAINHDDKMDRAANAEGNFLLHPAIDPLLVLLINDDFALLFWLLIPAVIARPWAGLRERAKARLLILAAMAVAAFFVVGALVHELVLNPRYFVLAAVTATIVVALWLVKLRPVLRAVLLMVLVATNFAALSLANRHPHWASEMLVITAQANPKRTIFTDKATYDRAALPLRFAGVRNVKIGAPAAGSLYVCGPCDGAPGEAATPIAPPSTVIGALFRAIGLEGALPGGARKRLSAPGDAAEVRTIR</sequence>
<dbReference type="PANTHER" id="PTHR33908">
    <property type="entry name" value="MANNOSYLTRANSFERASE YKCB-RELATED"/>
    <property type="match status" value="1"/>
</dbReference>
<evidence type="ECO:0000259" key="9">
    <source>
        <dbReference type="Pfam" id="PF13231"/>
    </source>
</evidence>
<name>A0A5D9CFZ6_9SPHN</name>